<dbReference type="OrthoDB" id="1432923at2759"/>
<comment type="caution">
    <text evidence="1">The sequence shown here is derived from an EMBL/GenBank/DDBJ whole genome shotgun (WGS) entry which is preliminary data.</text>
</comment>
<dbReference type="InterPro" id="IPR006553">
    <property type="entry name" value="Leu-rich_rpt_Cys-con_subtyp"/>
</dbReference>
<accession>A0A2K3LQ95</accession>
<dbReference type="GO" id="GO:0019005">
    <property type="term" value="C:SCF ubiquitin ligase complex"/>
    <property type="evidence" value="ECO:0007669"/>
    <property type="project" value="TreeGrafter"/>
</dbReference>
<dbReference type="InterPro" id="IPR032675">
    <property type="entry name" value="LRR_dom_sf"/>
</dbReference>
<dbReference type="PANTHER" id="PTHR13318">
    <property type="entry name" value="PARTNER OF PAIRED, ISOFORM B-RELATED"/>
    <property type="match status" value="1"/>
</dbReference>
<dbReference type="SUPFAM" id="SSF52047">
    <property type="entry name" value="RNI-like"/>
    <property type="match status" value="1"/>
</dbReference>
<dbReference type="PANTHER" id="PTHR13318:SF106">
    <property type="entry name" value="F-BOX_LRR-REPEAT PROTEIN 2"/>
    <property type="match status" value="1"/>
</dbReference>
<protein>
    <submittedName>
        <fullName evidence="1">F-box/LRR-repeat protein</fullName>
    </submittedName>
</protein>
<name>A0A2K3LQ95_TRIPR</name>
<dbReference type="GO" id="GO:0031146">
    <property type="term" value="P:SCF-dependent proteasomal ubiquitin-dependent protein catabolic process"/>
    <property type="evidence" value="ECO:0007669"/>
    <property type="project" value="TreeGrafter"/>
</dbReference>
<reference evidence="1 2" key="2">
    <citation type="journal article" date="2017" name="Front. Plant Sci.">
        <title>Gene Classification and Mining of Molecular Markers Useful in Red Clover (Trifolium pratense) Breeding.</title>
        <authorList>
            <person name="Istvanek J."/>
            <person name="Dluhosova J."/>
            <person name="Dluhos P."/>
            <person name="Patkova L."/>
            <person name="Nedelnik J."/>
            <person name="Repkova J."/>
        </authorList>
    </citation>
    <scope>NUCLEOTIDE SEQUENCE [LARGE SCALE GENOMIC DNA]</scope>
    <source>
        <strain evidence="2">cv. Tatra</strain>
        <tissue evidence="1">Young leaves</tissue>
    </source>
</reference>
<dbReference type="EMBL" id="ASHM01038493">
    <property type="protein sequence ID" value="PNX80712.1"/>
    <property type="molecule type" value="Genomic_DNA"/>
</dbReference>
<organism evidence="1 2">
    <name type="scientific">Trifolium pratense</name>
    <name type="common">Red clover</name>
    <dbReference type="NCBI Taxonomy" id="57577"/>
    <lineage>
        <taxon>Eukaryota</taxon>
        <taxon>Viridiplantae</taxon>
        <taxon>Streptophyta</taxon>
        <taxon>Embryophyta</taxon>
        <taxon>Tracheophyta</taxon>
        <taxon>Spermatophyta</taxon>
        <taxon>Magnoliopsida</taxon>
        <taxon>eudicotyledons</taxon>
        <taxon>Gunneridae</taxon>
        <taxon>Pentapetalae</taxon>
        <taxon>rosids</taxon>
        <taxon>fabids</taxon>
        <taxon>Fabales</taxon>
        <taxon>Fabaceae</taxon>
        <taxon>Papilionoideae</taxon>
        <taxon>50 kb inversion clade</taxon>
        <taxon>NPAAA clade</taxon>
        <taxon>Hologalegina</taxon>
        <taxon>IRL clade</taxon>
        <taxon>Trifolieae</taxon>
        <taxon>Trifolium</taxon>
    </lineage>
</organism>
<dbReference type="Proteomes" id="UP000236291">
    <property type="component" value="Unassembled WGS sequence"/>
</dbReference>
<reference evidence="1 2" key="1">
    <citation type="journal article" date="2014" name="Am. J. Bot.">
        <title>Genome assembly and annotation for red clover (Trifolium pratense; Fabaceae).</title>
        <authorList>
            <person name="Istvanek J."/>
            <person name="Jaros M."/>
            <person name="Krenek A."/>
            <person name="Repkova J."/>
        </authorList>
    </citation>
    <scope>NUCLEOTIDE SEQUENCE [LARGE SCALE GENOMIC DNA]</scope>
    <source>
        <strain evidence="2">cv. Tatra</strain>
        <tissue evidence="1">Young leaves</tissue>
    </source>
</reference>
<evidence type="ECO:0000313" key="1">
    <source>
        <dbReference type="EMBL" id="PNX80712.1"/>
    </source>
</evidence>
<dbReference type="STRING" id="57577.A0A2K3LQ95"/>
<dbReference type="FunFam" id="3.80.10.10:FF:000930">
    <property type="entry name" value="F-box/LRR-repeat protein 20"/>
    <property type="match status" value="1"/>
</dbReference>
<sequence length="470" mass="54146">MTHLWQLISVLNYLMQRNTIKQLHSSTRVKLVAATDFYLPDECWESIFKFLINDDDNHSCLKSLSVVSKQFLSITNCLVFSLTVGDFQPRHLLPRFFNRFSSINSLNLSCHQKDDVNTILCQISLFPLNLKLLKLSHQTTFPANGLRVLSQNITTLISLTCSFISYLHGDDLFLIADCFPLLEELDLSYPYNLQNHESLLNGIEVLSSALFKLRKINLTNHDYINDQSVFHLFKNCKLLEEANIFYCLQITHAGIAFALRETPTLRSLSFYKYFERKDCATLFAVSPQLKSLRLASISWFEDENIKIFASIFPNLQLLDLSYGGYIPEEAICRVLRSCSEIRQLNVASYSRMKLRGMNFEVPKLEVLNLSRTDVDDEALYMISKSCRGLLQLLLERCCNVTEKGVKHVVENCTQLREINLMRCEKVHPNVVASMVLSRPSLRKIIAPACYCFSDIERELFSRQRCLVCYS</sequence>
<dbReference type="Gene3D" id="3.80.10.10">
    <property type="entry name" value="Ribonuclease Inhibitor"/>
    <property type="match status" value="2"/>
</dbReference>
<proteinExistence type="predicted"/>
<dbReference type="SMART" id="SM00367">
    <property type="entry name" value="LRR_CC"/>
    <property type="match status" value="5"/>
</dbReference>
<gene>
    <name evidence="1" type="ORF">L195_g036722</name>
</gene>
<evidence type="ECO:0000313" key="2">
    <source>
        <dbReference type="Proteomes" id="UP000236291"/>
    </source>
</evidence>
<dbReference type="AlphaFoldDB" id="A0A2K3LQ95"/>